<feature type="domain" description="PD-(D/E)XK endonuclease-like" evidence="2">
    <location>
        <begin position="701"/>
        <end position="938"/>
    </location>
</feature>
<accession>T1A0H9</accession>
<feature type="region of interest" description="Disordered" evidence="1">
    <location>
        <begin position="1"/>
        <end position="23"/>
    </location>
</feature>
<evidence type="ECO:0000259" key="2">
    <source>
        <dbReference type="Pfam" id="PF12705"/>
    </source>
</evidence>
<dbReference type="Gene3D" id="3.40.50.300">
    <property type="entry name" value="P-loop containing nucleotide triphosphate hydrolases"/>
    <property type="match status" value="1"/>
</dbReference>
<name>T1A0H9_9ZZZZ</name>
<evidence type="ECO:0000256" key="1">
    <source>
        <dbReference type="SAM" id="MobiDB-lite"/>
    </source>
</evidence>
<dbReference type="SUPFAM" id="SSF52540">
    <property type="entry name" value="P-loop containing nucleoside triphosphate hydrolases"/>
    <property type="match status" value="1"/>
</dbReference>
<protein>
    <recommendedName>
        <fullName evidence="2">PD-(D/E)XK endonuclease-like domain-containing protein</fullName>
    </recommendedName>
</protein>
<dbReference type="InterPro" id="IPR038726">
    <property type="entry name" value="PDDEXK_AddAB-type"/>
</dbReference>
<dbReference type="Pfam" id="PF12705">
    <property type="entry name" value="PDDEXK_1"/>
    <property type="match status" value="1"/>
</dbReference>
<gene>
    <name evidence="3" type="ORF">B1B_11256</name>
</gene>
<proteinExistence type="predicted"/>
<dbReference type="AlphaFoldDB" id="T1A0H9"/>
<feature type="region of interest" description="Disordered" evidence="1">
    <location>
        <begin position="632"/>
        <end position="685"/>
    </location>
</feature>
<reference evidence="3" key="1">
    <citation type="submission" date="2013-08" db="EMBL/GenBank/DDBJ databases">
        <authorList>
            <person name="Mendez C."/>
            <person name="Richter M."/>
            <person name="Ferrer M."/>
            <person name="Sanchez J."/>
        </authorList>
    </citation>
    <scope>NUCLEOTIDE SEQUENCE</scope>
</reference>
<reference evidence="3" key="2">
    <citation type="journal article" date="2014" name="ISME J.">
        <title>Microbial stratification in low pH oxic and suboxic macroscopic growths along an acid mine drainage.</title>
        <authorList>
            <person name="Mendez-Garcia C."/>
            <person name="Mesa V."/>
            <person name="Sprenger R.R."/>
            <person name="Richter M."/>
            <person name="Diez M.S."/>
            <person name="Solano J."/>
            <person name="Bargiela R."/>
            <person name="Golyshina O.V."/>
            <person name="Manteca A."/>
            <person name="Ramos J.L."/>
            <person name="Gallego J.R."/>
            <person name="Llorente I."/>
            <person name="Martins Dos Santos V.A."/>
            <person name="Jensen O.N."/>
            <person name="Pelaez A.I."/>
            <person name="Sanchez J."/>
            <person name="Ferrer M."/>
        </authorList>
    </citation>
    <scope>NUCLEOTIDE SEQUENCE</scope>
</reference>
<dbReference type="InterPro" id="IPR027417">
    <property type="entry name" value="P-loop_NTPase"/>
</dbReference>
<organism evidence="3">
    <name type="scientific">mine drainage metagenome</name>
    <dbReference type="NCBI Taxonomy" id="410659"/>
    <lineage>
        <taxon>unclassified sequences</taxon>
        <taxon>metagenomes</taxon>
        <taxon>ecological metagenomes</taxon>
    </lineage>
</organism>
<evidence type="ECO:0000313" key="3">
    <source>
        <dbReference type="EMBL" id="EQD50387.1"/>
    </source>
</evidence>
<feature type="non-terminal residue" evidence="3">
    <location>
        <position position="1"/>
    </location>
</feature>
<feature type="non-terminal residue" evidence="3">
    <location>
        <position position="950"/>
    </location>
</feature>
<sequence length="950" mass="104177">ELPEALPVGSERPLAVPEEPRAPFERRPRSRWIREVWERSARDGALYLSTSERLIRWAQEEAARLAGGAARTGTILTVKGLQERSPSPRPILPELESRLLQAHVARRLGDGGGGLPSNGYLEELYQGIKELEGRWPGPPPVFPPSIGELVERWKGYRQELDRRGATTSGADLWDLPGRLAKAAFSPALVVLDGWIAQSHAERALRGFLLQRAARSVDLDAGEGGNATEGPGSPSFLISPATLRAIQQDPPEGMQNSLADPVRLTAYRNEQDEVEGLARRLRELLDADPKASVMVALADLPRYADRVLEVFPRYGLRPRLELRPELRSDRSSQVLRVLLAVLEEDFDLPTVLELLLTLDSRGRLTAYFDRPAETVRRVLFATGARSGREDYTRLVEDAPARLGRLPRPLRKEDFTDVAKGFGELFAALPEPRPQPLLDFLERLGRARFVLEGPSWDAAHGGNDPGDVLARARELGVSPATEPWPVRDLRAFVDLLLSLARAPGRPSRLGVPVSGLRDAAILPVDHLLVGGLRRGAFPSTGPSPLIPAEARRALDLPREIDLLTQEREVFLTLLGQARRSLELSYPRRVTQEETLPSPFLTELAFATGLGPSPPPAVRGPAVYSWKDAILLGATPEDGAPPEAAGGRKRVTRGGLPEALSQASRGLRAESARRHRPRETPWDGPLGERSVQDRVAGWTGRGQVNVHQIQDYLECPFRFYLTHVLALPTEEPLVEDYDRRAVGTILHKVLEEIQRGLVDSHGRLRTIQRAEVAGLAAQGGHQIEEELRRVRPVTPGLEVVRQRLLGPPGRPGDGVLWQALELLATDAGEYVPAYVELAFGPQPRGAGSAPGSPSLPAWRMGSRSGGDWSLVGRVDRVSWYQGRAGRFLVDDFKTGWSKPLARPGKGELPPLQLPLYAAALSDLLPEDPVAGKAIPGALRYLWLGRPGGPPRSP</sequence>
<dbReference type="EMBL" id="AUZY01007293">
    <property type="protein sequence ID" value="EQD50387.1"/>
    <property type="molecule type" value="Genomic_DNA"/>
</dbReference>
<comment type="caution">
    <text evidence="3">The sequence shown here is derived from an EMBL/GenBank/DDBJ whole genome shotgun (WGS) entry which is preliminary data.</text>
</comment>